<dbReference type="OrthoDB" id="40262at2759"/>
<sequence>MPPCCTAAFCGISAASSLRKGTFTGHDFSRAGLPSRTEDLCTDRSRSIAVCRVDSQVSRRDIMRWAVSGISGVFVGIQIPQPTEAIYNPFTPPPDIVARLKQRVSEEAPERMFQEDLYYPDFFAGTWKTNSMLLSVACPAGYKLFGRMGSFEEAKKGIGESVQYDSRFIRSMGNVIADRAFNVASIARAAMGPYSVLDCETKGNRVDQLQLTLKPGGPDGSVFAVDLKTIGRMQQTDYVPRNMEAAFKIREEATWTDIDAKVQHTAGEGLYTTETVRQEVRLDTDDLRIQPSIKHVETTTIFLWDDDTQDNFRAWQKTSTYLTRSNLQYVDARGRAVDVRWYQVHYSRE</sequence>
<evidence type="ECO:0000313" key="2">
    <source>
        <dbReference type="EMBL" id="PXF47629.1"/>
    </source>
</evidence>
<accession>A0A2V3IZV6</accession>
<dbReference type="AlphaFoldDB" id="A0A2V3IZV6"/>
<evidence type="ECO:0000313" key="3">
    <source>
        <dbReference type="Proteomes" id="UP000247409"/>
    </source>
</evidence>
<proteinExistence type="predicted"/>
<dbReference type="EMBL" id="NBIV01000022">
    <property type="protein sequence ID" value="PXF47629.1"/>
    <property type="molecule type" value="Genomic_DNA"/>
</dbReference>
<dbReference type="InterPro" id="IPR049213">
    <property type="entry name" value="DUF6816"/>
</dbReference>
<gene>
    <name evidence="2" type="ORF">BWQ96_02608</name>
</gene>
<dbReference type="Proteomes" id="UP000247409">
    <property type="component" value="Unassembled WGS sequence"/>
</dbReference>
<keyword evidence="3" id="KW-1185">Reference proteome</keyword>
<evidence type="ECO:0000259" key="1">
    <source>
        <dbReference type="Pfam" id="PF20670"/>
    </source>
</evidence>
<organism evidence="2 3">
    <name type="scientific">Gracilariopsis chorda</name>
    <dbReference type="NCBI Taxonomy" id="448386"/>
    <lineage>
        <taxon>Eukaryota</taxon>
        <taxon>Rhodophyta</taxon>
        <taxon>Florideophyceae</taxon>
        <taxon>Rhodymeniophycidae</taxon>
        <taxon>Gracilariales</taxon>
        <taxon>Gracilariaceae</taxon>
        <taxon>Gracilariopsis</taxon>
    </lineage>
</organism>
<comment type="caution">
    <text evidence="2">The sequence shown here is derived from an EMBL/GenBank/DDBJ whole genome shotgun (WGS) entry which is preliminary data.</text>
</comment>
<protein>
    <recommendedName>
        <fullName evidence="1">DUF6816 domain-containing protein</fullName>
    </recommendedName>
</protein>
<name>A0A2V3IZV6_9FLOR</name>
<reference evidence="2 3" key="1">
    <citation type="journal article" date="2018" name="Mol. Biol. Evol.">
        <title>Analysis of the draft genome of the red seaweed Gracilariopsis chorda provides insights into genome size evolution in Rhodophyta.</title>
        <authorList>
            <person name="Lee J."/>
            <person name="Yang E.C."/>
            <person name="Graf L."/>
            <person name="Yang J.H."/>
            <person name="Qiu H."/>
            <person name="Zel Zion U."/>
            <person name="Chan C.X."/>
            <person name="Stephens T.G."/>
            <person name="Weber A.P.M."/>
            <person name="Boo G.H."/>
            <person name="Boo S.M."/>
            <person name="Kim K.M."/>
            <person name="Shin Y."/>
            <person name="Jung M."/>
            <person name="Lee S.J."/>
            <person name="Yim H.S."/>
            <person name="Lee J.H."/>
            <person name="Bhattacharya D."/>
            <person name="Yoon H.S."/>
        </authorList>
    </citation>
    <scope>NUCLEOTIDE SEQUENCE [LARGE SCALE GENOMIC DNA]</scope>
    <source>
        <strain evidence="2 3">SKKU-2015</strain>
        <tissue evidence="2">Whole body</tissue>
    </source>
</reference>
<dbReference type="Pfam" id="PF20670">
    <property type="entry name" value="DUF6816"/>
    <property type="match status" value="1"/>
</dbReference>
<feature type="domain" description="DUF6816" evidence="1">
    <location>
        <begin position="114"/>
        <end position="348"/>
    </location>
</feature>